<name>A0ABX7P5W6_9BACT</name>
<evidence type="ECO:0000313" key="2">
    <source>
        <dbReference type="Proteomes" id="UP000662747"/>
    </source>
</evidence>
<dbReference type="RefSeq" id="WP_206727382.1">
    <property type="nucleotide sequence ID" value="NZ_CP071090.1"/>
</dbReference>
<dbReference type="EMBL" id="CP071090">
    <property type="protein sequence ID" value="QSQ25831.1"/>
    <property type="molecule type" value="Genomic_DNA"/>
</dbReference>
<keyword evidence="2" id="KW-1185">Reference proteome</keyword>
<sequence length="133" mass="14450">MQNKHCAVEFHDSWVEAIDRTDEAVVLRLEVYLHVSDGRPGQDPGTGWMQQATLTIGSGSIASAPLAANMRISDGSIQVGEEYFGNLAPVPFKHSGAVTLRFEGAEGLLLVKGQGATLTLHGEPRFVEETHWH</sequence>
<accession>A0ABX7P5W6</accession>
<gene>
    <name evidence="1" type="ORF">JY651_13255</name>
</gene>
<dbReference type="Proteomes" id="UP000662747">
    <property type="component" value="Chromosome"/>
</dbReference>
<reference evidence="1 2" key="1">
    <citation type="submission" date="2021-02" db="EMBL/GenBank/DDBJ databases">
        <title>De Novo genome assembly of isolated myxobacteria.</title>
        <authorList>
            <person name="Stevens D.C."/>
        </authorList>
    </citation>
    <scope>NUCLEOTIDE SEQUENCE [LARGE SCALE GENOMIC DNA]</scope>
    <source>
        <strain evidence="2">SCPEA02</strain>
    </source>
</reference>
<evidence type="ECO:0000313" key="1">
    <source>
        <dbReference type="EMBL" id="QSQ25831.1"/>
    </source>
</evidence>
<proteinExistence type="predicted"/>
<organism evidence="1 2">
    <name type="scientific">Pyxidicoccus parkwayensis</name>
    <dbReference type="NCBI Taxonomy" id="2813578"/>
    <lineage>
        <taxon>Bacteria</taxon>
        <taxon>Pseudomonadati</taxon>
        <taxon>Myxococcota</taxon>
        <taxon>Myxococcia</taxon>
        <taxon>Myxococcales</taxon>
        <taxon>Cystobacterineae</taxon>
        <taxon>Myxococcaceae</taxon>
        <taxon>Pyxidicoccus</taxon>
    </lineage>
</organism>
<protein>
    <submittedName>
        <fullName evidence="1">Uncharacterized protein</fullName>
    </submittedName>
</protein>